<evidence type="ECO:0000256" key="2">
    <source>
        <dbReference type="ARBA" id="ARBA00022737"/>
    </source>
</evidence>
<dbReference type="PROSITE" id="PS00678">
    <property type="entry name" value="WD_REPEATS_1"/>
    <property type="match status" value="3"/>
</dbReference>
<feature type="repeat" description="WD" evidence="3">
    <location>
        <begin position="186"/>
        <end position="224"/>
    </location>
</feature>
<evidence type="ECO:0000256" key="4">
    <source>
        <dbReference type="SAM" id="MobiDB-lite"/>
    </source>
</evidence>
<reference evidence="6 7" key="1">
    <citation type="submission" date="2014-04" db="EMBL/GenBank/DDBJ databases">
        <authorList>
            <consortium name="DOE Joint Genome Institute"/>
            <person name="Kuo A."/>
            <person name="Ruytinx J."/>
            <person name="Rineau F."/>
            <person name="Colpaert J."/>
            <person name="Kohler A."/>
            <person name="Nagy L.G."/>
            <person name="Floudas D."/>
            <person name="Copeland A."/>
            <person name="Barry K.W."/>
            <person name="Cichocki N."/>
            <person name="Veneault-Fourrey C."/>
            <person name="LaButti K."/>
            <person name="Lindquist E.A."/>
            <person name="Lipzen A."/>
            <person name="Lundell T."/>
            <person name="Morin E."/>
            <person name="Murat C."/>
            <person name="Sun H."/>
            <person name="Tunlid A."/>
            <person name="Henrissat B."/>
            <person name="Grigoriev I.V."/>
            <person name="Hibbett D.S."/>
            <person name="Martin F."/>
            <person name="Nordberg H.P."/>
            <person name="Cantor M.N."/>
            <person name="Hua S.X."/>
        </authorList>
    </citation>
    <scope>NUCLEOTIDE SEQUENCE [LARGE SCALE GENOMIC DNA]</scope>
    <source>
        <strain evidence="6 7">UH-Slu-Lm8-n1</strain>
    </source>
</reference>
<dbReference type="PROSITE" id="PS50294">
    <property type="entry name" value="WD_REPEATS_REGION"/>
    <property type="match status" value="6"/>
</dbReference>
<feature type="repeat" description="WD" evidence="3">
    <location>
        <begin position="226"/>
        <end position="267"/>
    </location>
</feature>
<dbReference type="STRING" id="930992.A0A0D0AV08"/>
<dbReference type="InterPro" id="IPR001680">
    <property type="entry name" value="WD40_rpt"/>
</dbReference>
<dbReference type="InterPro" id="IPR020472">
    <property type="entry name" value="WD40_PAC1"/>
</dbReference>
<feature type="repeat" description="WD" evidence="3">
    <location>
        <begin position="11"/>
        <end position="54"/>
    </location>
</feature>
<evidence type="ECO:0000313" key="7">
    <source>
        <dbReference type="Proteomes" id="UP000054485"/>
    </source>
</evidence>
<feature type="region of interest" description="Disordered" evidence="4">
    <location>
        <begin position="328"/>
        <end position="377"/>
    </location>
</feature>
<evidence type="ECO:0000313" key="6">
    <source>
        <dbReference type="EMBL" id="KIK35723.1"/>
    </source>
</evidence>
<reference evidence="7" key="2">
    <citation type="submission" date="2015-01" db="EMBL/GenBank/DDBJ databases">
        <title>Evolutionary Origins and Diversification of the Mycorrhizal Mutualists.</title>
        <authorList>
            <consortium name="DOE Joint Genome Institute"/>
            <consortium name="Mycorrhizal Genomics Consortium"/>
            <person name="Kohler A."/>
            <person name="Kuo A."/>
            <person name="Nagy L.G."/>
            <person name="Floudas D."/>
            <person name="Copeland A."/>
            <person name="Barry K.W."/>
            <person name="Cichocki N."/>
            <person name="Veneault-Fourrey C."/>
            <person name="LaButti K."/>
            <person name="Lindquist E.A."/>
            <person name="Lipzen A."/>
            <person name="Lundell T."/>
            <person name="Morin E."/>
            <person name="Murat C."/>
            <person name="Riley R."/>
            <person name="Ohm R."/>
            <person name="Sun H."/>
            <person name="Tunlid A."/>
            <person name="Henrissat B."/>
            <person name="Grigoriev I.V."/>
            <person name="Hibbett D.S."/>
            <person name="Martin F."/>
        </authorList>
    </citation>
    <scope>NUCLEOTIDE SEQUENCE [LARGE SCALE GENOMIC DNA]</scope>
    <source>
        <strain evidence="7">UH-Slu-Lm8-n1</strain>
    </source>
</reference>
<dbReference type="InParanoid" id="A0A0D0AV08"/>
<organism evidence="6 7">
    <name type="scientific">Suillus luteus UH-Slu-Lm8-n1</name>
    <dbReference type="NCBI Taxonomy" id="930992"/>
    <lineage>
        <taxon>Eukaryota</taxon>
        <taxon>Fungi</taxon>
        <taxon>Dikarya</taxon>
        <taxon>Basidiomycota</taxon>
        <taxon>Agaricomycotina</taxon>
        <taxon>Agaricomycetes</taxon>
        <taxon>Agaricomycetidae</taxon>
        <taxon>Boletales</taxon>
        <taxon>Suillineae</taxon>
        <taxon>Suillaceae</taxon>
        <taxon>Suillus</taxon>
    </lineage>
</organism>
<keyword evidence="2" id="KW-0677">Repeat</keyword>
<dbReference type="HOGENOM" id="CLU_000288_57_33_1"/>
<feature type="compositionally biased region" description="Low complexity" evidence="4">
    <location>
        <begin position="331"/>
        <end position="341"/>
    </location>
</feature>
<gene>
    <name evidence="6" type="ORF">CY34DRAFT_561081</name>
</gene>
<dbReference type="PANTHER" id="PTHR44129">
    <property type="entry name" value="WD REPEAT-CONTAINING PROTEIN POP1"/>
    <property type="match status" value="1"/>
</dbReference>
<dbReference type="InterPro" id="IPR055442">
    <property type="entry name" value="Beta-prop_EML-like_2nd"/>
</dbReference>
<evidence type="ECO:0000259" key="5">
    <source>
        <dbReference type="Pfam" id="PF23414"/>
    </source>
</evidence>
<feature type="repeat" description="WD" evidence="3">
    <location>
        <begin position="67"/>
        <end position="98"/>
    </location>
</feature>
<keyword evidence="1 3" id="KW-0853">WD repeat</keyword>
<dbReference type="Pfam" id="PF23414">
    <property type="entry name" value="Beta-prop_EML_2"/>
    <property type="match status" value="1"/>
</dbReference>
<feature type="repeat" description="WD" evidence="3">
    <location>
        <begin position="141"/>
        <end position="182"/>
    </location>
</feature>
<feature type="repeat" description="WD" evidence="3">
    <location>
        <begin position="99"/>
        <end position="140"/>
    </location>
</feature>
<sequence length="423" mass="46118">MEPSLSPIKSFRGHTDWLSRLVFSKHRNELKVISTSKDHTVRIWDVEAANQVGDTFEGHGSSQTVGLAVSMDGRKNVSGAEDGKIVIWDADTKEIIRCLSHHTDCVLCIQFSPDEKRLASASEDGTLKIWDADTGELVFDVDDHQNQVWTVAFSPNGTKIASGSADCTVRIWNTMTGKQQTQPLIHDTYVCSIVWSPDSRRLISGCGDGQIYFWSAPTGAQLGSPLCAHSDMVTSLAISPDGELIASASVDSTARLWSTATRKPFGRVLQHAQRVSTIAFSPNGQLVATGGRENTIFLWDISQESTIMTNSVSPSFVSPASNITSYIDQPSDSSDSLSESSTPALDELPDGTEFPSEAVGSRDAASTPVPAPPPKSPWKRFPMFNGSAASVDSKWWKFPRICSIMYATFRSLSKYEHVLILIP</sequence>
<dbReference type="SUPFAM" id="SSF50978">
    <property type="entry name" value="WD40 repeat-like"/>
    <property type="match status" value="1"/>
</dbReference>
<protein>
    <recommendedName>
        <fullName evidence="5">EML-like second beta-propeller domain-containing protein</fullName>
    </recommendedName>
</protein>
<accession>A0A0D0AV08</accession>
<feature type="repeat" description="WD" evidence="3">
    <location>
        <begin position="268"/>
        <end position="309"/>
    </location>
</feature>
<dbReference type="InterPro" id="IPR050349">
    <property type="entry name" value="WD_LIS1/nudF_dynein_reg"/>
</dbReference>
<dbReference type="CDD" id="cd00200">
    <property type="entry name" value="WD40"/>
    <property type="match status" value="1"/>
</dbReference>
<dbReference type="OrthoDB" id="2654985at2759"/>
<dbReference type="EMBL" id="KN835594">
    <property type="protein sequence ID" value="KIK35723.1"/>
    <property type="molecule type" value="Genomic_DNA"/>
</dbReference>
<dbReference type="PRINTS" id="PR00320">
    <property type="entry name" value="GPROTEINBRPT"/>
</dbReference>
<evidence type="ECO:0000256" key="1">
    <source>
        <dbReference type="ARBA" id="ARBA00022574"/>
    </source>
</evidence>
<name>A0A0D0AV08_9AGAM</name>
<dbReference type="InterPro" id="IPR019775">
    <property type="entry name" value="WD40_repeat_CS"/>
</dbReference>
<keyword evidence="7" id="KW-1185">Reference proteome</keyword>
<dbReference type="Pfam" id="PF00400">
    <property type="entry name" value="WD40"/>
    <property type="match status" value="3"/>
</dbReference>
<dbReference type="SMART" id="SM00320">
    <property type="entry name" value="WD40"/>
    <property type="match status" value="7"/>
</dbReference>
<dbReference type="Gene3D" id="2.130.10.10">
    <property type="entry name" value="YVTN repeat-like/Quinoprotein amine dehydrogenase"/>
    <property type="match status" value="2"/>
</dbReference>
<evidence type="ECO:0000256" key="3">
    <source>
        <dbReference type="PROSITE-ProRule" id="PRU00221"/>
    </source>
</evidence>
<dbReference type="InterPro" id="IPR015943">
    <property type="entry name" value="WD40/YVTN_repeat-like_dom_sf"/>
</dbReference>
<dbReference type="Proteomes" id="UP000054485">
    <property type="component" value="Unassembled WGS sequence"/>
</dbReference>
<feature type="domain" description="EML-like second beta-propeller" evidence="5">
    <location>
        <begin position="66"/>
        <end position="224"/>
    </location>
</feature>
<proteinExistence type="predicted"/>
<dbReference type="AlphaFoldDB" id="A0A0D0AV08"/>
<dbReference type="InterPro" id="IPR036322">
    <property type="entry name" value="WD40_repeat_dom_sf"/>
</dbReference>
<dbReference type="PROSITE" id="PS50082">
    <property type="entry name" value="WD_REPEATS_2"/>
    <property type="match status" value="7"/>
</dbReference>